<evidence type="ECO:0000256" key="2">
    <source>
        <dbReference type="ARBA" id="ARBA00022723"/>
    </source>
</evidence>
<evidence type="ECO:0000256" key="4">
    <source>
        <dbReference type="ARBA" id="ARBA00022771"/>
    </source>
</evidence>
<reference evidence="7" key="1">
    <citation type="submission" date="2022-03" db="EMBL/GenBank/DDBJ databases">
        <authorList>
            <person name="Martin C."/>
        </authorList>
    </citation>
    <scope>NUCLEOTIDE SEQUENCE</scope>
</reference>
<comment type="caution">
    <text evidence="7">The sequence shown here is derived from an EMBL/GenBank/DDBJ whole genome shotgun (WGS) entry which is preliminary data.</text>
</comment>
<gene>
    <name evidence="7" type="ORF">OFUS_LOCUS5136</name>
</gene>
<keyword evidence="3" id="KW-0677">Repeat</keyword>
<dbReference type="GO" id="GO:0010468">
    <property type="term" value="P:regulation of gene expression"/>
    <property type="evidence" value="ECO:0007669"/>
    <property type="project" value="TreeGrafter"/>
</dbReference>
<dbReference type="GO" id="GO:0008270">
    <property type="term" value="F:zinc ion binding"/>
    <property type="evidence" value="ECO:0007669"/>
    <property type="project" value="UniProtKB-KW"/>
</dbReference>
<keyword evidence="8" id="KW-1185">Reference proteome</keyword>
<dbReference type="InterPro" id="IPR036236">
    <property type="entry name" value="Znf_C2H2_sf"/>
</dbReference>
<dbReference type="OrthoDB" id="3437960at2759"/>
<keyword evidence="5" id="KW-0862">Zinc</keyword>
<dbReference type="GO" id="GO:0005634">
    <property type="term" value="C:nucleus"/>
    <property type="evidence" value="ECO:0007669"/>
    <property type="project" value="UniProtKB-SubCell"/>
</dbReference>
<keyword evidence="4" id="KW-0863">Zinc-finger</keyword>
<dbReference type="SMART" id="SM00355">
    <property type="entry name" value="ZnF_C2H2"/>
    <property type="match status" value="2"/>
</dbReference>
<dbReference type="EMBL" id="CAIIXF020000002">
    <property type="protein sequence ID" value="CAH1778178.1"/>
    <property type="molecule type" value="Genomic_DNA"/>
</dbReference>
<dbReference type="Pfam" id="PF00096">
    <property type="entry name" value="zf-C2H2"/>
    <property type="match status" value="1"/>
</dbReference>
<proteinExistence type="predicted"/>
<dbReference type="AlphaFoldDB" id="A0A8J1TIM3"/>
<dbReference type="Gene3D" id="3.30.160.60">
    <property type="entry name" value="Classic Zinc Finger"/>
    <property type="match status" value="2"/>
</dbReference>
<dbReference type="PANTHER" id="PTHR16515:SF49">
    <property type="entry name" value="GASTRULA ZINC FINGER PROTEIN XLCGF49.1-LIKE-RELATED"/>
    <property type="match status" value="1"/>
</dbReference>
<evidence type="ECO:0000256" key="6">
    <source>
        <dbReference type="ARBA" id="ARBA00023242"/>
    </source>
</evidence>
<dbReference type="PROSITE" id="PS00028">
    <property type="entry name" value="ZINC_FINGER_C2H2_1"/>
    <property type="match status" value="2"/>
</dbReference>
<feature type="non-terminal residue" evidence="7">
    <location>
        <position position="1"/>
    </location>
</feature>
<dbReference type="InterPro" id="IPR050331">
    <property type="entry name" value="Zinc_finger"/>
</dbReference>
<dbReference type="InterPro" id="IPR013087">
    <property type="entry name" value="Znf_C2H2_type"/>
</dbReference>
<dbReference type="FunFam" id="3.30.160.60:FF:000624">
    <property type="entry name" value="zinc finger protein 697"/>
    <property type="match status" value="1"/>
</dbReference>
<name>A0A8J1TIM3_OWEFU</name>
<dbReference type="SUPFAM" id="SSF57667">
    <property type="entry name" value="beta-beta-alpha zinc fingers"/>
    <property type="match status" value="1"/>
</dbReference>
<accession>A0A8J1TIM3</accession>
<organism evidence="7 8">
    <name type="scientific">Owenia fusiformis</name>
    <name type="common">Polychaete worm</name>
    <dbReference type="NCBI Taxonomy" id="6347"/>
    <lineage>
        <taxon>Eukaryota</taxon>
        <taxon>Metazoa</taxon>
        <taxon>Spiralia</taxon>
        <taxon>Lophotrochozoa</taxon>
        <taxon>Annelida</taxon>
        <taxon>Polychaeta</taxon>
        <taxon>Sedentaria</taxon>
        <taxon>Canalipalpata</taxon>
        <taxon>Sabellida</taxon>
        <taxon>Oweniida</taxon>
        <taxon>Oweniidae</taxon>
        <taxon>Owenia</taxon>
    </lineage>
</organism>
<evidence type="ECO:0000256" key="1">
    <source>
        <dbReference type="ARBA" id="ARBA00004123"/>
    </source>
</evidence>
<sequence length="111" mass="12421">NINQAFLIAGQIRGQAGVLSGHHTLIRELMGASTTMRYSGKAHHTGSNTSQCDSQTTRKYTCMLCCKSFNSGSSLSRHKKIHTGEKPFICPYCNKSFRQKPHLQYHIKGKH</sequence>
<evidence type="ECO:0000256" key="5">
    <source>
        <dbReference type="ARBA" id="ARBA00022833"/>
    </source>
</evidence>
<comment type="subcellular location">
    <subcellularLocation>
        <location evidence="1">Nucleus</location>
    </subcellularLocation>
</comment>
<evidence type="ECO:0000256" key="3">
    <source>
        <dbReference type="ARBA" id="ARBA00022737"/>
    </source>
</evidence>
<keyword evidence="6" id="KW-0539">Nucleus</keyword>
<protein>
    <submittedName>
        <fullName evidence="7">Uncharacterized protein</fullName>
    </submittedName>
</protein>
<evidence type="ECO:0000313" key="8">
    <source>
        <dbReference type="Proteomes" id="UP000749559"/>
    </source>
</evidence>
<keyword evidence="2" id="KW-0479">Metal-binding</keyword>
<dbReference type="Proteomes" id="UP000749559">
    <property type="component" value="Unassembled WGS sequence"/>
</dbReference>
<dbReference type="PANTHER" id="PTHR16515">
    <property type="entry name" value="PR DOMAIN ZINC FINGER PROTEIN"/>
    <property type="match status" value="1"/>
</dbReference>
<dbReference type="PROSITE" id="PS50157">
    <property type="entry name" value="ZINC_FINGER_C2H2_2"/>
    <property type="match status" value="2"/>
</dbReference>
<evidence type="ECO:0000313" key="7">
    <source>
        <dbReference type="EMBL" id="CAH1778178.1"/>
    </source>
</evidence>
<dbReference type="FunFam" id="3.30.160.60:FF:000744">
    <property type="entry name" value="zinc finger E-box-binding homeobox 1"/>
    <property type="match status" value="1"/>
</dbReference>